<dbReference type="Proteomes" id="UP000682802">
    <property type="component" value="Chromosome 2"/>
</dbReference>
<dbReference type="PIRSF" id="PIRSF005096">
    <property type="entry name" value="GALM"/>
    <property type="match status" value="1"/>
</dbReference>
<dbReference type="NCBIfam" id="NF008277">
    <property type="entry name" value="PRK11055.1"/>
    <property type="match status" value="1"/>
</dbReference>
<comment type="similarity">
    <text evidence="3 8">Belongs to the aldose epimerase family.</text>
</comment>
<keyword evidence="10" id="KW-1185">Reference proteome</keyword>
<dbReference type="Gene3D" id="2.70.98.10">
    <property type="match status" value="1"/>
</dbReference>
<dbReference type="EMBL" id="CP076129">
    <property type="protein sequence ID" value="QWG10330.1"/>
    <property type="molecule type" value="Genomic_DNA"/>
</dbReference>
<protein>
    <recommendedName>
        <fullName evidence="8">Aldose 1-epimerase</fullName>
        <ecNumber evidence="8">5.1.3.3</ecNumber>
    </recommendedName>
</protein>
<evidence type="ECO:0000256" key="6">
    <source>
        <dbReference type="ARBA" id="ARBA00023235"/>
    </source>
</evidence>
<dbReference type="SUPFAM" id="SSF74650">
    <property type="entry name" value="Galactose mutarotase-like"/>
    <property type="match status" value="1"/>
</dbReference>
<organism evidence="9 10">
    <name type="scientific">Flammeovirga kamogawensis</name>
    <dbReference type="NCBI Taxonomy" id="373891"/>
    <lineage>
        <taxon>Bacteria</taxon>
        <taxon>Pseudomonadati</taxon>
        <taxon>Bacteroidota</taxon>
        <taxon>Cytophagia</taxon>
        <taxon>Cytophagales</taxon>
        <taxon>Flammeovirgaceae</taxon>
        <taxon>Flammeovirga</taxon>
    </lineage>
</organism>
<dbReference type="InterPro" id="IPR011013">
    <property type="entry name" value="Gal_mutarotase_sf_dom"/>
</dbReference>
<dbReference type="InterPro" id="IPR015443">
    <property type="entry name" value="Aldose_1-epimerase"/>
</dbReference>
<dbReference type="PROSITE" id="PS51257">
    <property type="entry name" value="PROKAR_LIPOPROTEIN"/>
    <property type="match status" value="1"/>
</dbReference>
<keyword evidence="6 8" id="KW-0413">Isomerase</keyword>
<dbReference type="PANTHER" id="PTHR10091:SF0">
    <property type="entry name" value="GALACTOSE MUTAROTASE"/>
    <property type="match status" value="1"/>
</dbReference>
<comment type="cofactor">
    <cofactor evidence="1">
        <name>Ca(2+)</name>
        <dbReference type="ChEBI" id="CHEBI:29108"/>
    </cofactor>
</comment>
<dbReference type="InterPro" id="IPR008183">
    <property type="entry name" value="Aldose_1/G6P_1-epimerase"/>
</dbReference>
<evidence type="ECO:0000256" key="2">
    <source>
        <dbReference type="ARBA" id="ARBA00005028"/>
    </source>
</evidence>
<dbReference type="EC" id="5.1.3.3" evidence="8"/>
<dbReference type="InterPro" id="IPR047215">
    <property type="entry name" value="Galactose_mutarotase-like"/>
</dbReference>
<name>A0ABX8H344_9BACT</name>
<evidence type="ECO:0000256" key="5">
    <source>
        <dbReference type="ARBA" id="ARBA00022837"/>
    </source>
</evidence>
<evidence type="ECO:0000256" key="8">
    <source>
        <dbReference type="PIRNR" id="PIRNR005096"/>
    </source>
</evidence>
<dbReference type="InterPro" id="IPR014718">
    <property type="entry name" value="GH-type_carb-bd"/>
</dbReference>
<reference evidence="9 10" key="1">
    <citation type="submission" date="2021-05" db="EMBL/GenBank/DDBJ databases">
        <title>Comparative genomic studies on the polysaccharide-degrading batcterial strains of the Flammeovirga genus.</title>
        <authorList>
            <person name="Zewei F."/>
            <person name="Zheng Z."/>
            <person name="Yu L."/>
            <person name="Ruyue G."/>
            <person name="Yanhong M."/>
            <person name="Yuanyuan C."/>
            <person name="Jingyan G."/>
            <person name="Wenjun H."/>
        </authorList>
    </citation>
    <scope>NUCLEOTIDE SEQUENCE [LARGE SCALE GENOMIC DNA]</scope>
    <source>
        <strain evidence="9 10">YS10</strain>
    </source>
</reference>
<comment type="subunit">
    <text evidence="4">Monomer.</text>
</comment>
<keyword evidence="5" id="KW-0106">Calcium</keyword>
<gene>
    <name evidence="9" type="ORF">KM029_21910</name>
</gene>
<evidence type="ECO:0000313" key="10">
    <source>
        <dbReference type="Proteomes" id="UP000682802"/>
    </source>
</evidence>
<evidence type="ECO:0000313" key="9">
    <source>
        <dbReference type="EMBL" id="QWG10330.1"/>
    </source>
</evidence>
<sequence>MKIYILLLSSILFIGCQKNLSTKETAQTVTFKNLKRADFQTTTDGVKTDLYVLKNENNMQVAITNYGGRVVGCLVPNKEGKLVDVVVGMSSVQGFKNATEPYFGATIGRVGNRINNGKFTLGGIDYTIFQNNGKNMLHGGKKGYQYVVWNVKESTDKKLVLTYLSKDGEENFPGNLQVEVTYALNNNNDLQIDYKWSSDKLTVANLTNHAFFNLNGEGSGSILNHVLQIDADYITPVDETLIPDGTFAAVENTPFDFRSPEKIGTRILEENSQLKYGKGYDHNYKLNKEGNSLQKVATMVGDISKIKMEIHTTEPGLQFYSGNFMESKNTFKNGKKDNFRTAFCLETQHFPDTPNHEHFPSIEVKPGVEYTSQSVYHFEATTDDLSL</sequence>
<evidence type="ECO:0000256" key="4">
    <source>
        <dbReference type="ARBA" id="ARBA00011245"/>
    </source>
</evidence>
<evidence type="ECO:0000256" key="1">
    <source>
        <dbReference type="ARBA" id="ARBA00001913"/>
    </source>
</evidence>
<dbReference type="CDD" id="cd09019">
    <property type="entry name" value="galactose_mutarotase_like"/>
    <property type="match status" value="1"/>
</dbReference>
<proteinExistence type="inferred from homology"/>
<comment type="catalytic activity">
    <reaction evidence="8">
        <text>alpha-D-glucose = beta-D-glucose</text>
        <dbReference type="Rhea" id="RHEA:10264"/>
        <dbReference type="ChEBI" id="CHEBI:15903"/>
        <dbReference type="ChEBI" id="CHEBI:17925"/>
        <dbReference type="EC" id="5.1.3.3"/>
    </reaction>
</comment>
<comment type="pathway">
    <text evidence="2 8">Carbohydrate metabolism; hexose metabolism.</text>
</comment>
<keyword evidence="7 8" id="KW-0119">Carbohydrate metabolism</keyword>
<dbReference type="PANTHER" id="PTHR10091">
    <property type="entry name" value="ALDOSE-1-EPIMERASE"/>
    <property type="match status" value="1"/>
</dbReference>
<evidence type="ECO:0000256" key="3">
    <source>
        <dbReference type="ARBA" id="ARBA00006206"/>
    </source>
</evidence>
<evidence type="ECO:0000256" key="7">
    <source>
        <dbReference type="ARBA" id="ARBA00023277"/>
    </source>
</evidence>
<accession>A0ABX8H344</accession>
<dbReference type="Pfam" id="PF01263">
    <property type="entry name" value="Aldose_epim"/>
    <property type="match status" value="1"/>
</dbReference>